<gene>
    <name evidence="3" type="ORF">UY3_07031</name>
</gene>
<organism evidence="3 4">
    <name type="scientific">Chelonia mydas</name>
    <name type="common">Green sea-turtle</name>
    <name type="synonym">Chelonia agassizi</name>
    <dbReference type="NCBI Taxonomy" id="8469"/>
    <lineage>
        <taxon>Eukaryota</taxon>
        <taxon>Metazoa</taxon>
        <taxon>Chordata</taxon>
        <taxon>Craniata</taxon>
        <taxon>Vertebrata</taxon>
        <taxon>Euteleostomi</taxon>
        <taxon>Archelosauria</taxon>
        <taxon>Testudinata</taxon>
        <taxon>Testudines</taxon>
        <taxon>Cryptodira</taxon>
        <taxon>Durocryptodira</taxon>
        <taxon>Americhelydia</taxon>
        <taxon>Chelonioidea</taxon>
        <taxon>Cheloniidae</taxon>
        <taxon>Chelonia</taxon>
    </lineage>
</organism>
<keyword evidence="4" id="KW-1185">Reference proteome</keyword>
<dbReference type="PANTHER" id="PTHR47595">
    <property type="entry name" value="HEAT SHOCK 70 KDA PROTEIN 14"/>
    <property type="match status" value="1"/>
</dbReference>
<dbReference type="PANTHER" id="PTHR47595:SF1">
    <property type="entry name" value="MYB_SANT-LIKE DNA-BINDING DOMAIN-CONTAINING PROTEIN"/>
    <property type="match status" value="1"/>
</dbReference>
<reference evidence="4" key="1">
    <citation type="journal article" date="2013" name="Nat. Genet.">
        <title>The draft genomes of soft-shell turtle and green sea turtle yield insights into the development and evolution of the turtle-specific body plan.</title>
        <authorList>
            <person name="Wang Z."/>
            <person name="Pascual-Anaya J."/>
            <person name="Zadissa A."/>
            <person name="Li W."/>
            <person name="Niimura Y."/>
            <person name="Huang Z."/>
            <person name="Li C."/>
            <person name="White S."/>
            <person name="Xiong Z."/>
            <person name="Fang D."/>
            <person name="Wang B."/>
            <person name="Ming Y."/>
            <person name="Chen Y."/>
            <person name="Zheng Y."/>
            <person name="Kuraku S."/>
            <person name="Pignatelli M."/>
            <person name="Herrero J."/>
            <person name="Beal K."/>
            <person name="Nozawa M."/>
            <person name="Li Q."/>
            <person name="Wang J."/>
            <person name="Zhang H."/>
            <person name="Yu L."/>
            <person name="Shigenobu S."/>
            <person name="Wang J."/>
            <person name="Liu J."/>
            <person name="Flicek P."/>
            <person name="Searle S."/>
            <person name="Wang J."/>
            <person name="Kuratani S."/>
            <person name="Yin Y."/>
            <person name="Aken B."/>
            <person name="Zhang G."/>
            <person name="Irie N."/>
        </authorList>
    </citation>
    <scope>NUCLEOTIDE SEQUENCE [LARGE SCALE GENOMIC DNA]</scope>
</reference>
<feature type="compositionally biased region" description="Low complexity" evidence="1">
    <location>
        <begin position="100"/>
        <end position="116"/>
    </location>
</feature>
<dbReference type="Gene3D" id="1.10.10.60">
    <property type="entry name" value="Homeodomain-like"/>
    <property type="match status" value="1"/>
</dbReference>
<evidence type="ECO:0000313" key="4">
    <source>
        <dbReference type="Proteomes" id="UP000031443"/>
    </source>
</evidence>
<protein>
    <recommendedName>
        <fullName evidence="2">Myb/SANT-like DNA-binding domain-containing protein</fullName>
    </recommendedName>
</protein>
<evidence type="ECO:0000256" key="1">
    <source>
        <dbReference type="SAM" id="MobiDB-lite"/>
    </source>
</evidence>
<feature type="region of interest" description="Disordered" evidence="1">
    <location>
        <begin position="98"/>
        <end position="143"/>
    </location>
</feature>
<proteinExistence type="predicted"/>
<accession>M7BF31</accession>
<dbReference type="AlphaFoldDB" id="M7BF31"/>
<dbReference type="EMBL" id="KB527578">
    <property type="protein sequence ID" value="EMP35794.1"/>
    <property type="molecule type" value="Genomic_DNA"/>
</dbReference>
<dbReference type="Pfam" id="PF13837">
    <property type="entry name" value="Myb_DNA-bind_4"/>
    <property type="match status" value="1"/>
</dbReference>
<dbReference type="Proteomes" id="UP000031443">
    <property type="component" value="Unassembled WGS sequence"/>
</dbReference>
<feature type="domain" description="Myb/SANT-like DNA-binding" evidence="2">
    <location>
        <begin position="10"/>
        <end position="97"/>
    </location>
</feature>
<name>M7BF31_CHEMY</name>
<evidence type="ECO:0000259" key="2">
    <source>
        <dbReference type="Pfam" id="PF13837"/>
    </source>
</evidence>
<evidence type="ECO:0000313" key="3">
    <source>
        <dbReference type="EMBL" id="EMP35794.1"/>
    </source>
</evidence>
<sequence length="143" mass="15933">MPPRARQAPVWSNGELLDLIRVWGEEAVQSQLCSSRRNYNNFGQISRDMMERGHDQDALQCRIKVKELQNAYHKAHEANCCSGAGPATCRFDKELDMILGGDPTSTPGTTSEPSATRQEEEEQSRSEGAEAEEDTRESLDTCS</sequence>
<dbReference type="InterPro" id="IPR044822">
    <property type="entry name" value="Myb_DNA-bind_4"/>
</dbReference>